<dbReference type="RefSeq" id="WP_010746325.1">
    <property type="nucleotide sequence ID" value="NZ_JXKH01000014.1"/>
</dbReference>
<proteinExistence type="predicted"/>
<evidence type="ECO:0000313" key="2">
    <source>
        <dbReference type="EMBL" id="OJG17199.1"/>
    </source>
</evidence>
<dbReference type="Proteomes" id="UP000181884">
    <property type="component" value="Unassembled WGS sequence"/>
</dbReference>
<dbReference type="AlphaFoldDB" id="A0A1L8RBP1"/>
<dbReference type="EMBL" id="JXKH01000014">
    <property type="protein sequence ID" value="OJG17199.1"/>
    <property type="molecule type" value="Genomic_DNA"/>
</dbReference>
<name>A0A1L8RBP1_9ENTE</name>
<feature type="region of interest" description="Disordered" evidence="1">
    <location>
        <begin position="22"/>
        <end position="65"/>
    </location>
</feature>
<comment type="caution">
    <text evidence="2">The sequence shown here is derived from an EMBL/GenBank/DDBJ whole genome shotgun (WGS) entry which is preliminary data.</text>
</comment>
<organism evidence="2 3">
    <name type="scientific">Enterococcus canis</name>
    <dbReference type="NCBI Taxonomy" id="214095"/>
    <lineage>
        <taxon>Bacteria</taxon>
        <taxon>Bacillati</taxon>
        <taxon>Bacillota</taxon>
        <taxon>Bacilli</taxon>
        <taxon>Lactobacillales</taxon>
        <taxon>Enterococcaceae</taxon>
        <taxon>Enterococcus</taxon>
    </lineage>
</organism>
<feature type="compositionally biased region" description="Basic and acidic residues" evidence="1">
    <location>
        <begin position="22"/>
        <end position="38"/>
    </location>
</feature>
<keyword evidence="3" id="KW-1185">Reference proteome</keyword>
<accession>A0A1L8RBP1</accession>
<reference evidence="2 3" key="1">
    <citation type="submission" date="2014-12" db="EMBL/GenBank/DDBJ databases">
        <title>Draft genome sequences of 29 type strains of Enterococci.</title>
        <authorList>
            <person name="Zhong Z."/>
            <person name="Sun Z."/>
            <person name="Liu W."/>
            <person name="Zhang W."/>
            <person name="Zhang H."/>
        </authorList>
    </citation>
    <scope>NUCLEOTIDE SEQUENCE [LARGE SCALE GENOMIC DNA]</scope>
    <source>
        <strain evidence="2 3">DSM 17029</strain>
    </source>
</reference>
<evidence type="ECO:0000313" key="3">
    <source>
        <dbReference type="Proteomes" id="UP000181884"/>
    </source>
</evidence>
<protein>
    <submittedName>
        <fullName evidence="2">Uncharacterized protein</fullName>
    </submittedName>
</protein>
<evidence type="ECO:0000256" key="1">
    <source>
        <dbReference type="SAM" id="MobiDB-lite"/>
    </source>
</evidence>
<gene>
    <name evidence="2" type="ORF">RU97_GL000657</name>
</gene>
<sequence length="65" mass="7737">MPEIVNIPNNYQASDILNKISFPKEEQRTQRTLDETKKLQKPVSGLEDPEEKRRKKEDKQIQKEK</sequence>